<dbReference type="Pfam" id="PF13645">
    <property type="entry name" value="YkuD_2"/>
    <property type="match status" value="1"/>
</dbReference>
<protein>
    <recommendedName>
        <fullName evidence="4">Twin-arginine translocation pathway signal</fullName>
    </recommendedName>
</protein>
<sequence length="226" mass="24482">MKQHLADKTGTAAGSARAEGTSRRGLLRGMVAAGGALAGVASAPCVFAQAWSMSQQHRRVLDVAAQQRDRVANLLWHTDVVGIADFSLPSSLPRFHFADLQAGRVDSILVAHGRGSDPEHDGFLKFFSNQINSLATSRGAFVTNEWYRGKYGSSIRLTGVDPDNNMAQDRAIVVHPAWYANPDMLAKWGKLGRSDGCFAMPEADFTQALWRLAAGRLIYADRLGLA</sequence>
<accession>A0ABU1MPP0</accession>
<keyword evidence="1" id="KW-0472">Membrane</keyword>
<proteinExistence type="predicted"/>
<gene>
    <name evidence="2" type="ORF">J2792_003208</name>
</gene>
<keyword evidence="1" id="KW-1133">Transmembrane helix</keyword>
<evidence type="ECO:0000313" key="2">
    <source>
        <dbReference type="EMBL" id="MDR6512325.1"/>
    </source>
</evidence>
<dbReference type="InterPro" id="IPR006311">
    <property type="entry name" value="TAT_signal"/>
</dbReference>
<dbReference type="PANTHER" id="PTHR38477:SF1">
    <property type="entry name" value="MUREIN L,D-TRANSPEPTIDASE CATALYTIC DOMAIN FAMILY PROTEIN"/>
    <property type="match status" value="1"/>
</dbReference>
<evidence type="ECO:0000256" key="1">
    <source>
        <dbReference type="SAM" id="Phobius"/>
    </source>
</evidence>
<name>A0ABU1MPP0_9SPHN</name>
<reference evidence="2 3" key="1">
    <citation type="submission" date="2023-07" db="EMBL/GenBank/DDBJ databases">
        <title>Sorghum-associated microbial communities from plants grown in Nebraska, USA.</title>
        <authorList>
            <person name="Schachtman D."/>
        </authorList>
    </citation>
    <scope>NUCLEOTIDE SEQUENCE [LARGE SCALE GENOMIC DNA]</scope>
    <source>
        <strain evidence="2 3">DS1027</strain>
    </source>
</reference>
<dbReference type="Proteomes" id="UP001184150">
    <property type="component" value="Unassembled WGS sequence"/>
</dbReference>
<keyword evidence="3" id="KW-1185">Reference proteome</keyword>
<dbReference type="EMBL" id="JAVDRD010000009">
    <property type="protein sequence ID" value="MDR6512325.1"/>
    <property type="molecule type" value="Genomic_DNA"/>
</dbReference>
<evidence type="ECO:0000313" key="3">
    <source>
        <dbReference type="Proteomes" id="UP001184150"/>
    </source>
</evidence>
<feature type="transmembrane region" description="Helical" evidence="1">
    <location>
        <begin position="30"/>
        <end position="51"/>
    </location>
</feature>
<comment type="caution">
    <text evidence="2">The sequence shown here is derived from an EMBL/GenBank/DDBJ whole genome shotgun (WGS) entry which is preliminary data.</text>
</comment>
<evidence type="ECO:0008006" key="4">
    <source>
        <dbReference type="Google" id="ProtNLM"/>
    </source>
</evidence>
<organism evidence="2 3">
    <name type="scientific">Novosphingobium capsulatum</name>
    <dbReference type="NCBI Taxonomy" id="13688"/>
    <lineage>
        <taxon>Bacteria</taxon>
        <taxon>Pseudomonadati</taxon>
        <taxon>Pseudomonadota</taxon>
        <taxon>Alphaproteobacteria</taxon>
        <taxon>Sphingomonadales</taxon>
        <taxon>Sphingomonadaceae</taxon>
        <taxon>Novosphingobium</taxon>
    </lineage>
</organism>
<dbReference type="PROSITE" id="PS51318">
    <property type="entry name" value="TAT"/>
    <property type="match status" value="1"/>
</dbReference>
<dbReference type="PANTHER" id="PTHR38477">
    <property type="entry name" value="HYPOTHETICAL EXPORTED PROTEIN"/>
    <property type="match status" value="1"/>
</dbReference>
<dbReference type="RefSeq" id="WP_309805932.1">
    <property type="nucleotide sequence ID" value="NZ_JAVDRD010000009.1"/>
</dbReference>
<dbReference type="InterPro" id="IPR032676">
    <property type="entry name" value="YkuD_2"/>
</dbReference>
<keyword evidence="1" id="KW-0812">Transmembrane</keyword>